<reference evidence="4" key="1">
    <citation type="journal article" date="2020" name="Stud. Mycol.">
        <title>101 Dothideomycetes genomes: a test case for predicting lifestyles and emergence of pathogens.</title>
        <authorList>
            <person name="Haridas S."/>
            <person name="Albert R."/>
            <person name="Binder M."/>
            <person name="Bloem J."/>
            <person name="Labutti K."/>
            <person name="Salamov A."/>
            <person name="Andreopoulos B."/>
            <person name="Baker S."/>
            <person name="Barry K."/>
            <person name="Bills G."/>
            <person name="Bluhm B."/>
            <person name="Cannon C."/>
            <person name="Castanera R."/>
            <person name="Culley D."/>
            <person name="Daum C."/>
            <person name="Ezra D."/>
            <person name="Gonzalez J."/>
            <person name="Henrissat B."/>
            <person name="Kuo A."/>
            <person name="Liang C."/>
            <person name="Lipzen A."/>
            <person name="Lutzoni F."/>
            <person name="Magnuson J."/>
            <person name="Mondo S."/>
            <person name="Nolan M."/>
            <person name="Ohm R."/>
            <person name="Pangilinan J."/>
            <person name="Park H.-J."/>
            <person name="Ramirez L."/>
            <person name="Alfaro M."/>
            <person name="Sun H."/>
            <person name="Tritt A."/>
            <person name="Yoshinaga Y."/>
            <person name="Zwiers L.-H."/>
            <person name="Turgeon B."/>
            <person name="Goodwin S."/>
            <person name="Spatafora J."/>
            <person name="Crous P."/>
            <person name="Grigoriev I."/>
        </authorList>
    </citation>
    <scope>NUCLEOTIDE SEQUENCE</scope>
    <source>
        <strain evidence="4">CBS 116435</strain>
    </source>
</reference>
<dbReference type="PANTHER" id="PTHR33442:SF1">
    <property type="entry name" value="TRANS-3-HYDROXY-L-PROLINE DEHYDRATASE"/>
    <property type="match status" value="1"/>
</dbReference>
<dbReference type="InterPro" id="IPR008794">
    <property type="entry name" value="Pro_racemase_fam"/>
</dbReference>
<comment type="catalytic activity">
    <reaction evidence="1">
        <text>trans-3-hydroxy-L-proline = 1-pyrroline-2-carboxylate + H2O</text>
        <dbReference type="Rhea" id="RHEA:10320"/>
        <dbReference type="ChEBI" id="CHEBI:15377"/>
        <dbReference type="ChEBI" id="CHEBI:39785"/>
        <dbReference type="ChEBI" id="CHEBI:57938"/>
        <dbReference type="EC" id="4.2.1.77"/>
    </reaction>
</comment>
<dbReference type="Pfam" id="PF05544">
    <property type="entry name" value="Pro_racemase"/>
    <property type="match status" value="1"/>
</dbReference>
<proteinExistence type="inferred from homology"/>
<dbReference type="EMBL" id="MU003801">
    <property type="protein sequence ID" value="KAF2720251.1"/>
    <property type="molecule type" value="Genomic_DNA"/>
</dbReference>
<evidence type="ECO:0000256" key="3">
    <source>
        <dbReference type="ARBA" id="ARBA00013105"/>
    </source>
</evidence>
<gene>
    <name evidence="4" type="ORF">K431DRAFT_285923</name>
</gene>
<dbReference type="PANTHER" id="PTHR33442">
    <property type="entry name" value="TRANS-3-HYDROXY-L-PROLINE DEHYDRATASE"/>
    <property type="match status" value="1"/>
</dbReference>
<evidence type="ECO:0000313" key="4">
    <source>
        <dbReference type="EMBL" id="KAF2720251.1"/>
    </source>
</evidence>
<dbReference type="GO" id="GO:0050346">
    <property type="term" value="F:trans-L-3-hydroxyproline dehydratase activity"/>
    <property type="evidence" value="ECO:0007669"/>
    <property type="project" value="UniProtKB-EC"/>
</dbReference>
<protein>
    <recommendedName>
        <fullName evidence="3">trans-L-3-hydroxyproline dehydratase</fullName>
        <ecNumber evidence="3">4.2.1.77</ecNumber>
    </recommendedName>
</protein>
<evidence type="ECO:0000256" key="1">
    <source>
        <dbReference type="ARBA" id="ARBA00001148"/>
    </source>
</evidence>
<dbReference type="Proteomes" id="UP000799441">
    <property type="component" value="Unassembled WGS sequence"/>
</dbReference>
<organism evidence="4 5">
    <name type="scientific">Polychaeton citri CBS 116435</name>
    <dbReference type="NCBI Taxonomy" id="1314669"/>
    <lineage>
        <taxon>Eukaryota</taxon>
        <taxon>Fungi</taxon>
        <taxon>Dikarya</taxon>
        <taxon>Ascomycota</taxon>
        <taxon>Pezizomycotina</taxon>
        <taxon>Dothideomycetes</taxon>
        <taxon>Dothideomycetidae</taxon>
        <taxon>Capnodiales</taxon>
        <taxon>Capnodiaceae</taxon>
        <taxon>Polychaeton</taxon>
    </lineage>
</organism>
<sequence>MASQARFWQETEDWHTAGEPFRIVEQLPENTLQPGLSVSEQRLHILRTPGHPLDTLRRTLCHEPRGHADMYGGFITPPNDPGAHFGVMFWHKDGFSTACGHGTIALGYWAVSKGMVQLPQGDGEIEVVIDVPSGRVKALAHYRNSKVQHVDFVNVASYQVAKRMPANVQLDTEAVELEMDFTFGGAIYACVDVANLGLEVEPGNYQRFIDLQRQIKCQYAEFQYLDVYDIYGVCFFQHMRDEPSDGQITQKNVVVFADGQIDRSPCGSGTAARVAVLFAEGRLQGSKKLGHYSLIGTLFEAGISSLPFEDSELPATVQGGEFPVCVPYVRGTANLVGRMNFYIDPSDSIYPGFILR</sequence>
<evidence type="ECO:0000313" key="5">
    <source>
        <dbReference type="Proteomes" id="UP000799441"/>
    </source>
</evidence>
<dbReference type="PIRSF" id="PIRSF029792">
    <property type="entry name" value="Pro_racemase"/>
    <property type="match status" value="1"/>
</dbReference>
<dbReference type="SUPFAM" id="SSF54506">
    <property type="entry name" value="Diaminopimelate epimerase-like"/>
    <property type="match status" value="1"/>
</dbReference>
<accession>A0A9P4Q8D8</accession>
<comment type="caution">
    <text evidence="4">The sequence shown here is derived from an EMBL/GenBank/DDBJ whole genome shotgun (WGS) entry which is preliminary data.</text>
</comment>
<keyword evidence="5" id="KW-1185">Reference proteome</keyword>
<evidence type="ECO:0000256" key="2">
    <source>
        <dbReference type="ARBA" id="ARBA00007529"/>
    </source>
</evidence>
<dbReference type="OrthoDB" id="6409228at2759"/>
<dbReference type="AlphaFoldDB" id="A0A9P4Q8D8"/>
<comment type="similarity">
    <text evidence="2">Belongs to the proline racemase family.</text>
</comment>
<dbReference type="SFLD" id="SFLDS00028">
    <property type="entry name" value="Proline_Racemase"/>
    <property type="match status" value="1"/>
</dbReference>
<name>A0A9P4Q8D8_9PEZI</name>
<dbReference type="EC" id="4.2.1.77" evidence="3"/>
<dbReference type="Gene3D" id="3.10.310.10">
    <property type="entry name" value="Diaminopimelate Epimerase, Chain A, domain 1"/>
    <property type="match status" value="2"/>
</dbReference>